<keyword evidence="8" id="KW-0464">Manganese</keyword>
<feature type="binding site" evidence="8">
    <location>
        <position position="11"/>
    </location>
    <ligand>
        <name>Mg(2+)</name>
        <dbReference type="ChEBI" id="CHEBI:18420"/>
        <label>1</label>
    </ligand>
</feature>
<evidence type="ECO:0000256" key="6">
    <source>
        <dbReference type="ARBA" id="ARBA00022842"/>
    </source>
</evidence>
<dbReference type="OrthoDB" id="8961218at2759"/>
<feature type="active site" description="Proton acceptor" evidence="7">
    <location>
        <position position="230"/>
    </location>
</feature>
<proteinExistence type="inferred from homology"/>
<evidence type="ECO:0000259" key="10">
    <source>
        <dbReference type="Pfam" id="PF03372"/>
    </source>
</evidence>
<evidence type="ECO:0000313" key="12">
    <source>
        <dbReference type="Proteomes" id="UP001152320"/>
    </source>
</evidence>
<feature type="binding site" evidence="8">
    <location>
        <position position="142"/>
    </location>
    <ligand>
        <name>Mg(2+)</name>
        <dbReference type="ChEBI" id="CHEBI:18420"/>
        <label>1</label>
    </ligand>
</feature>
<dbReference type="GO" id="GO:0006284">
    <property type="term" value="P:base-excision repair"/>
    <property type="evidence" value="ECO:0007669"/>
    <property type="project" value="TreeGrafter"/>
</dbReference>
<dbReference type="GO" id="GO:0005634">
    <property type="term" value="C:nucleus"/>
    <property type="evidence" value="ECO:0007669"/>
    <property type="project" value="TreeGrafter"/>
</dbReference>
<comment type="similarity">
    <text evidence="2">Belongs to the DNA repair enzymes AP/ExoA family.</text>
</comment>
<dbReference type="CDD" id="cd09076">
    <property type="entry name" value="L1-EN"/>
    <property type="match status" value="1"/>
</dbReference>
<dbReference type="PANTHER" id="PTHR22748">
    <property type="entry name" value="AP ENDONUCLEASE"/>
    <property type="match status" value="1"/>
</dbReference>
<evidence type="ECO:0000256" key="4">
    <source>
        <dbReference type="ARBA" id="ARBA00022723"/>
    </source>
</evidence>
<evidence type="ECO:0000256" key="8">
    <source>
        <dbReference type="PIRSR" id="PIRSR604808-2"/>
    </source>
</evidence>
<feature type="binding site" evidence="8">
    <location>
        <position position="230"/>
    </location>
    <ligand>
        <name>Mg(2+)</name>
        <dbReference type="ChEBI" id="CHEBI:18420"/>
        <label>1</label>
    </ligand>
</feature>
<dbReference type="SUPFAM" id="SSF56219">
    <property type="entry name" value="DNase I-like"/>
    <property type="match status" value="1"/>
</dbReference>
<name>A0A9Q1CB00_HOLLE</name>
<dbReference type="InterPro" id="IPR004808">
    <property type="entry name" value="AP_endonuc_1"/>
</dbReference>
<protein>
    <recommendedName>
        <fullName evidence="3">exodeoxyribonuclease III</fullName>
        <ecNumber evidence="3">3.1.11.2</ecNumber>
    </recommendedName>
</protein>
<evidence type="ECO:0000256" key="9">
    <source>
        <dbReference type="PIRSR" id="PIRSR604808-3"/>
    </source>
</evidence>
<dbReference type="EMBL" id="JAIZAY010000005">
    <property type="protein sequence ID" value="KAJ8042378.1"/>
    <property type="molecule type" value="Genomic_DNA"/>
</dbReference>
<dbReference type="GO" id="GO:0008081">
    <property type="term" value="F:phosphoric diester hydrolase activity"/>
    <property type="evidence" value="ECO:0007669"/>
    <property type="project" value="TreeGrafter"/>
</dbReference>
<feature type="active site" description="Proton donor/acceptor" evidence="7">
    <location>
        <position position="142"/>
    </location>
</feature>
<keyword evidence="12" id="KW-1185">Reference proteome</keyword>
<dbReference type="EC" id="3.1.11.2" evidence="3"/>
<evidence type="ECO:0000256" key="7">
    <source>
        <dbReference type="PIRSR" id="PIRSR604808-1"/>
    </source>
</evidence>
<feature type="site" description="Important for catalytic activity" evidence="9">
    <location>
        <position position="205"/>
    </location>
</feature>
<evidence type="ECO:0000313" key="11">
    <source>
        <dbReference type="EMBL" id="KAJ8042378.1"/>
    </source>
</evidence>
<dbReference type="GO" id="GO:0046872">
    <property type="term" value="F:metal ion binding"/>
    <property type="evidence" value="ECO:0007669"/>
    <property type="project" value="UniProtKB-KW"/>
</dbReference>
<evidence type="ECO:0000256" key="2">
    <source>
        <dbReference type="ARBA" id="ARBA00007092"/>
    </source>
</evidence>
<comment type="cofactor">
    <cofactor evidence="8">
        <name>Mg(2+)</name>
        <dbReference type="ChEBI" id="CHEBI:18420"/>
    </cofactor>
    <cofactor evidence="8">
        <name>Mn(2+)</name>
        <dbReference type="ChEBI" id="CHEBI:29035"/>
    </cofactor>
    <text evidence="8">Probably binds two magnesium or manganese ions per subunit.</text>
</comment>
<feature type="domain" description="Endonuclease/exonuclease/phosphatase" evidence="10">
    <location>
        <begin position="9"/>
        <end position="230"/>
    </location>
</feature>
<dbReference type="Pfam" id="PF03372">
    <property type="entry name" value="Exo_endo_phos"/>
    <property type="match status" value="1"/>
</dbReference>
<evidence type="ECO:0000256" key="1">
    <source>
        <dbReference type="ARBA" id="ARBA00000493"/>
    </source>
</evidence>
<dbReference type="PANTHER" id="PTHR22748:SF26">
    <property type="entry name" value="ENDONUCLEASE_EXONUCLEASE_PHOSPHATASE DOMAIN-CONTAINING PROTEIN"/>
    <property type="match status" value="1"/>
</dbReference>
<keyword evidence="4 8" id="KW-0479">Metal-binding</keyword>
<feature type="site" description="Interaction with DNA substrate" evidence="9">
    <location>
        <position position="230"/>
    </location>
</feature>
<feature type="active site" evidence="7">
    <location>
        <position position="112"/>
    </location>
</feature>
<sequence>MASEIKFSSLNCRGLHSADKRKDVFDYLKVRGSHIYCLQDVHWDSNMIATISTEWGGNCFIAPGTNNSRGVAILFNDNFNVTVTPIHCNSNGNLIAVAFQTCQYEVTLVVLYGPNTDTPAFFNEVQNIIEDFNTPHCIVVGDWNVVLDTDMDSLNYLHTNNPKSRQVVLKLMKNLDLFDVWRVFHPVTKRFTWRQKNPLKQSRLDYFLVSSGLLNTVTTATITPGYRSDHSMINSSFRLGQMVTGKGFWKFNNSLLEDEAYQKIVKNVIDETITEYACLPYNIDKLLSIPRNMVDFNIKDQLFFETLLMNIRVKTISYSSFKKKSEIKREVYLLNEIDRVHSIYSDNIYLREYCDSLEKELQHLREKKLKGSFIRSRVEWVDEGEKPSKFFLNLEKRNHVSKLICHLTNDDNEQIIDQDGIQEETYNFYKKLYSSNDSHLSDLNQCDGYWNCLNRLSLSESANLEGPLQYNEVYGALRKMKNNNSQMVLLWSFIIIIYYY</sequence>
<dbReference type="GO" id="GO:0003906">
    <property type="term" value="F:DNA-(apurinic or apyrimidinic site) endonuclease activity"/>
    <property type="evidence" value="ECO:0007669"/>
    <property type="project" value="TreeGrafter"/>
</dbReference>
<dbReference type="Proteomes" id="UP001152320">
    <property type="component" value="Chromosome 5"/>
</dbReference>
<keyword evidence="6 8" id="KW-0460">Magnesium</keyword>
<feature type="binding site" evidence="8">
    <location>
        <position position="229"/>
    </location>
    <ligand>
        <name>Mg(2+)</name>
        <dbReference type="ChEBI" id="CHEBI:18420"/>
        <label>1</label>
    </ligand>
</feature>
<comment type="caution">
    <text evidence="11">The sequence shown here is derived from an EMBL/GenBank/DDBJ whole genome shotgun (WGS) entry which is preliminary data.</text>
</comment>
<dbReference type="Gene3D" id="3.60.10.10">
    <property type="entry name" value="Endonuclease/exonuclease/phosphatase"/>
    <property type="match status" value="1"/>
</dbReference>
<reference evidence="11" key="1">
    <citation type="submission" date="2021-10" db="EMBL/GenBank/DDBJ databases">
        <title>Tropical sea cucumber genome reveals ecological adaptation and Cuvierian tubules defense mechanism.</title>
        <authorList>
            <person name="Chen T."/>
        </authorList>
    </citation>
    <scope>NUCLEOTIDE SEQUENCE</scope>
    <source>
        <strain evidence="11">Nanhai2018</strain>
        <tissue evidence="11">Muscle</tissue>
    </source>
</reference>
<organism evidence="11 12">
    <name type="scientific">Holothuria leucospilota</name>
    <name type="common">Black long sea cucumber</name>
    <name type="synonym">Mertensiothuria leucospilota</name>
    <dbReference type="NCBI Taxonomy" id="206669"/>
    <lineage>
        <taxon>Eukaryota</taxon>
        <taxon>Metazoa</taxon>
        <taxon>Echinodermata</taxon>
        <taxon>Eleutherozoa</taxon>
        <taxon>Echinozoa</taxon>
        <taxon>Holothuroidea</taxon>
        <taxon>Aspidochirotacea</taxon>
        <taxon>Aspidochirotida</taxon>
        <taxon>Holothuriidae</taxon>
        <taxon>Holothuria</taxon>
    </lineage>
</organism>
<keyword evidence="5" id="KW-0378">Hydrolase</keyword>
<accession>A0A9Q1CB00</accession>
<gene>
    <name evidence="11" type="ORF">HOLleu_13415</name>
</gene>
<feature type="binding site" evidence="8">
    <location>
        <position position="144"/>
    </location>
    <ligand>
        <name>Mg(2+)</name>
        <dbReference type="ChEBI" id="CHEBI:18420"/>
        <label>1</label>
    </ligand>
</feature>
<evidence type="ECO:0000256" key="5">
    <source>
        <dbReference type="ARBA" id="ARBA00022801"/>
    </source>
</evidence>
<feature type="site" description="Transition state stabilizer" evidence="9">
    <location>
        <position position="144"/>
    </location>
</feature>
<dbReference type="AlphaFoldDB" id="A0A9Q1CB00"/>
<evidence type="ECO:0000256" key="3">
    <source>
        <dbReference type="ARBA" id="ARBA00012115"/>
    </source>
</evidence>
<dbReference type="InterPro" id="IPR036691">
    <property type="entry name" value="Endo/exonu/phosph_ase_sf"/>
</dbReference>
<dbReference type="InterPro" id="IPR005135">
    <property type="entry name" value="Endo/exonuclease/phosphatase"/>
</dbReference>
<comment type="catalytic activity">
    <reaction evidence="1">
        <text>Exonucleolytic cleavage in the 3'- to 5'-direction to yield nucleoside 5'-phosphates.</text>
        <dbReference type="EC" id="3.1.11.2"/>
    </reaction>
</comment>
<dbReference type="GO" id="GO:0008311">
    <property type="term" value="F:double-stranded DNA 3'-5' DNA exonuclease activity"/>
    <property type="evidence" value="ECO:0007669"/>
    <property type="project" value="UniProtKB-EC"/>
</dbReference>